<dbReference type="SUPFAM" id="SSF46785">
    <property type="entry name" value="Winged helix' DNA-binding domain"/>
    <property type="match status" value="1"/>
</dbReference>
<dbReference type="EMBL" id="VJOY01000031">
    <property type="protein sequence ID" value="TRX72764.1"/>
    <property type="molecule type" value="Genomic_DNA"/>
</dbReference>
<dbReference type="OrthoDB" id="6183357at2"/>
<dbReference type="InterPro" id="IPR036388">
    <property type="entry name" value="WH-like_DNA-bd_sf"/>
</dbReference>
<dbReference type="Pfam" id="PF11625">
    <property type="entry name" value="DUF3253"/>
    <property type="match status" value="1"/>
</dbReference>
<keyword evidence="2" id="KW-1185">Reference proteome</keyword>
<dbReference type="Proteomes" id="UP000315235">
    <property type="component" value="Unassembled WGS sequence"/>
</dbReference>
<accession>A0A553GTE4</accession>
<dbReference type="Gene3D" id="1.10.10.10">
    <property type="entry name" value="Winged helix-like DNA-binding domain superfamily/Winged helix DNA-binding domain"/>
    <property type="match status" value="1"/>
</dbReference>
<evidence type="ECO:0000313" key="2">
    <source>
        <dbReference type="Proteomes" id="UP000315235"/>
    </source>
</evidence>
<reference evidence="1 2" key="1">
    <citation type="submission" date="2019-07" db="EMBL/GenBank/DDBJ databases">
        <title>Pseudomonas mangiferae sp. nov., isolated from bark of mango tree in Thailand.</title>
        <authorList>
            <person name="Srisuk N."/>
            <person name="Anurat P."/>
        </authorList>
    </citation>
    <scope>NUCLEOTIDE SEQUENCE [LARGE SCALE GENOMIC DNA]</scope>
    <source>
        <strain evidence="1 2">DMKU_BBB3-04</strain>
    </source>
</reference>
<proteinExistence type="predicted"/>
<gene>
    <name evidence="1" type="ORF">FM069_21115</name>
</gene>
<evidence type="ECO:0000313" key="1">
    <source>
        <dbReference type="EMBL" id="TRX72764.1"/>
    </source>
</evidence>
<organism evidence="1 2">
    <name type="scientific">Pseudomonas mangiferae</name>
    <dbReference type="NCBI Taxonomy" id="2593654"/>
    <lineage>
        <taxon>Bacteria</taxon>
        <taxon>Pseudomonadati</taxon>
        <taxon>Pseudomonadota</taxon>
        <taxon>Gammaproteobacteria</taxon>
        <taxon>Pseudomonadales</taxon>
        <taxon>Pseudomonadaceae</taxon>
        <taxon>Pseudomonas</taxon>
    </lineage>
</organism>
<dbReference type="InterPro" id="IPR036390">
    <property type="entry name" value="WH_DNA-bd_sf"/>
</dbReference>
<sequence length="92" mass="9977">MSETNPMARAILRLLAQRSEQASLCPSEVARHLASDEGEWRGLMPAVRQAAAHLAAAGTIRVTQGEQEVDIQGEVRGPVRLRRGATFDAGER</sequence>
<comment type="caution">
    <text evidence="1">The sequence shown here is derived from an EMBL/GenBank/DDBJ whole genome shotgun (WGS) entry which is preliminary data.</text>
</comment>
<protein>
    <submittedName>
        <fullName evidence="1">DUF3253 domain-containing protein</fullName>
    </submittedName>
</protein>
<dbReference type="InterPro" id="IPR021660">
    <property type="entry name" value="DUF3253"/>
</dbReference>
<name>A0A553GTE4_9PSED</name>
<dbReference type="AlphaFoldDB" id="A0A553GTE4"/>
<dbReference type="RefSeq" id="WP_143490386.1">
    <property type="nucleotide sequence ID" value="NZ_VJOY01000031.1"/>
</dbReference>